<feature type="non-terminal residue" evidence="1">
    <location>
        <position position="1"/>
    </location>
</feature>
<dbReference type="EC" id="5.3.1.6" evidence="1"/>
<accession>A0A227ILT9</accession>
<dbReference type="Proteomes" id="UP000214596">
    <property type="component" value="Unassembled WGS sequence"/>
</dbReference>
<dbReference type="Pfam" id="PF06026">
    <property type="entry name" value="Rib_5-P_isom_A"/>
    <property type="match status" value="1"/>
</dbReference>
<keyword evidence="1" id="KW-0413">Isomerase</keyword>
<dbReference type="EMBL" id="NIXT01005254">
    <property type="protein sequence ID" value="OXE22262.1"/>
    <property type="molecule type" value="Genomic_DNA"/>
</dbReference>
<dbReference type="GO" id="GO:0004751">
    <property type="term" value="F:ribose-5-phosphate isomerase activity"/>
    <property type="evidence" value="ECO:0007669"/>
    <property type="project" value="UniProtKB-EC"/>
</dbReference>
<name>A0A227ILT9_VIBPH</name>
<dbReference type="GO" id="GO:0009052">
    <property type="term" value="P:pentose-phosphate shunt, non-oxidative branch"/>
    <property type="evidence" value="ECO:0007669"/>
    <property type="project" value="InterPro"/>
</dbReference>
<organism evidence="1 2">
    <name type="scientific">Vibrio parahaemolyticus</name>
    <dbReference type="NCBI Taxonomy" id="670"/>
    <lineage>
        <taxon>Bacteria</taxon>
        <taxon>Pseudomonadati</taxon>
        <taxon>Pseudomonadota</taxon>
        <taxon>Gammaproteobacteria</taxon>
        <taxon>Vibrionales</taxon>
        <taxon>Vibrionaceae</taxon>
        <taxon>Vibrio</taxon>
    </lineage>
</organism>
<dbReference type="Gene3D" id="3.40.50.1360">
    <property type="match status" value="1"/>
</dbReference>
<proteinExistence type="predicted"/>
<dbReference type="Gene3D" id="3.30.70.260">
    <property type="match status" value="1"/>
</dbReference>
<protein>
    <submittedName>
        <fullName evidence="1">Ribose 5-phosphate isomerase A</fullName>
        <ecNumber evidence="1">5.3.1.6</ecNumber>
    </submittedName>
</protein>
<reference evidence="1 2" key="1">
    <citation type="journal article" date="2017" name="Appl. Environ. Microbiol.">
        <title>Parallel evolution of two clades of a major Atlantic endemic Vibrio parahaemolyticus pathogen lineage by independent acquisition of related pathogenicity islands.</title>
        <authorList>
            <person name="Xu F."/>
            <person name="Gonzalez-Escalona N."/>
            <person name="Drees K.P."/>
            <person name="Sebra R.P."/>
            <person name="Cooper V.S."/>
            <person name="Jones S.H."/>
            <person name="Whistler C.A."/>
        </authorList>
    </citation>
    <scope>NUCLEOTIDE SEQUENCE [LARGE SCALE GENOMIC DNA]</scope>
    <source>
        <strain evidence="1 2">MAVP-3</strain>
    </source>
</reference>
<sequence length="41" mass="4264">NPKEMEDKINGIAGVVTVGLFAHRGADVVITGTPEGAKIEE</sequence>
<comment type="caution">
    <text evidence="1">The sequence shown here is derived from an EMBL/GenBank/DDBJ whole genome shotgun (WGS) entry which is preliminary data.</text>
</comment>
<evidence type="ECO:0000313" key="2">
    <source>
        <dbReference type="Proteomes" id="UP000214596"/>
    </source>
</evidence>
<dbReference type="InterPro" id="IPR004788">
    <property type="entry name" value="Ribose5P_isomerase_type_A"/>
</dbReference>
<evidence type="ECO:0000313" key="1">
    <source>
        <dbReference type="EMBL" id="OXE22262.1"/>
    </source>
</evidence>
<dbReference type="AlphaFoldDB" id="A0A227ILT9"/>
<gene>
    <name evidence="1" type="ORF">CA163_38055</name>
</gene>